<dbReference type="Proteomes" id="UP000193978">
    <property type="component" value="Chromosome"/>
</dbReference>
<keyword evidence="9" id="KW-0472">Membrane</keyword>
<dbReference type="GO" id="GO:0004222">
    <property type="term" value="F:metalloendopeptidase activity"/>
    <property type="evidence" value="ECO:0007669"/>
    <property type="project" value="InterPro"/>
</dbReference>
<keyword evidence="3 8" id="KW-0378">Hydrolase</keyword>
<feature type="transmembrane region" description="Helical" evidence="9">
    <location>
        <begin position="102"/>
        <end position="129"/>
    </location>
</feature>
<keyword evidence="13" id="KW-1185">Reference proteome</keyword>
<feature type="transmembrane region" description="Helical" evidence="9">
    <location>
        <begin position="176"/>
        <end position="197"/>
    </location>
</feature>
<dbReference type="EMBL" id="CP019948">
    <property type="protein sequence ID" value="ARN82774.1"/>
    <property type="molecule type" value="Genomic_DNA"/>
</dbReference>
<comment type="similarity">
    <text evidence="8">Belongs to the peptidase M48 family.</text>
</comment>
<evidence type="ECO:0000259" key="10">
    <source>
        <dbReference type="Pfam" id="PF01435"/>
    </source>
</evidence>
<keyword evidence="5 8" id="KW-0482">Metalloprotease</keyword>
<dbReference type="Pfam" id="PF01435">
    <property type="entry name" value="Peptidase_M48"/>
    <property type="match status" value="1"/>
</dbReference>
<feature type="transmembrane region" description="Helical" evidence="9">
    <location>
        <begin position="290"/>
        <end position="308"/>
    </location>
</feature>
<feature type="binding site" evidence="7">
    <location>
        <position position="280"/>
    </location>
    <ligand>
        <name>Zn(2+)</name>
        <dbReference type="ChEBI" id="CHEBI:29105"/>
        <note>catalytic</note>
    </ligand>
</feature>
<evidence type="ECO:0000313" key="12">
    <source>
        <dbReference type="EMBL" id="ARN82774.1"/>
    </source>
</evidence>
<keyword evidence="2 7" id="KW-0479">Metal-binding</keyword>
<organism evidence="12 13">
    <name type="scientific">Methylocystis bryophila</name>
    <dbReference type="NCBI Taxonomy" id="655015"/>
    <lineage>
        <taxon>Bacteria</taxon>
        <taxon>Pseudomonadati</taxon>
        <taxon>Pseudomonadota</taxon>
        <taxon>Alphaproteobacteria</taxon>
        <taxon>Hyphomicrobiales</taxon>
        <taxon>Methylocystaceae</taxon>
        <taxon>Methylocystis</taxon>
    </lineage>
</organism>
<feature type="active site" evidence="6">
    <location>
        <position position="277"/>
    </location>
</feature>
<evidence type="ECO:0000256" key="1">
    <source>
        <dbReference type="ARBA" id="ARBA00022670"/>
    </source>
</evidence>
<dbReference type="InterPro" id="IPR001915">
    <property type="entry name" value="Peptidase_M48"/>
</dbReference>
<keyword evidence="9" id="KW-1133">Transmembrane helix</keyword>
<evidence type="ECO:0000256" key="4">
    <source>
        <dbReference type="ARBA" id="ARBA00022833"/>
    </source>
</evidence>
<evidence type="ECO:0000256" key="9">
    <source>
        <dbReference type="SAM" id="Phobius"/>
    </source>
</evidence>
<dbReference type="STRING" id="655015.B1812_18645"/>
<proteinExistence type="inferred from homology"/>
<evidence type="ECO:0000256" key="8">
    <source>
        <dbReference type="RuleBase" id="RU003983"/>
    </source>
</evidence>
<feature type="transmembrane region" description="Helical" evidence="9">
    <location>
        <begin position="150"/>
        <end position="170"/>
    </location>
</feature>
<keyword evidence="4 7" id="KW-0862">Zinc</keyword>
<dbReference type="Pfam" id="PF16491">
    <property type="entry name" value="Peptidase_M48_N"/>
    <property type="match status" value="1"/>
</dbReference>
<dbReference type="GO" id="GO:0046872">
    <property type="term" value="F:metal ion binding"/>
    <property type="evidence" value="ECO:0007669"/>
    <property type="project" value="UniProtKB-KW"/>
</dbReference>
<keyword evidence="1 8" id="KW-0645">Protease</keyword>
<dbReference type="Gene3D" id="3.30.2010.10">
    <property type="entry name" value="Metalloproteases ('zincins'), catalytic domain"/>
    <property type="match status" value="1"/>
</dbReference>
<dbReference type="CDD" id="cd07343">
    <property type="entry name" value="M48A_Zmpste24p_like"/>
    <property type="match status" value="1"/>
</dbReference>
<dbReference type="AlphaFoldDB" id="A0A1W6MYW0"/>
<feature type="binding site" evidence="7">
    <location>
        <position position="276"/>
    </location>
    <ligand>
        <name>Zn(2+)</name>
        <dbReference type="ChEBI" id="CHEBI:29105"/>
        <note>catalytic</note>
    </ligand>
</feature>
<dbReference type="RefSeq" id="WP_085772910.1">
    <property type="nucleotide sequence ID" value="NZ_AP027149.1"/>
</dbReference>
<name>A0A1W6MYW0_9HYPH</name>
<reference evidence="12 13" key="1">
    <citation type="submission" date="2017-02" db="EMBL/GenBank/DDBJ databases">
        <authorList>
            <person name="Peterson S.W."/>
        </authorList>
    </citation>
    <scope>NUCLEOTIDE SEQUENCE [LARGE SCALE GENOMIC DNA]</scope>
    <source>
        <strain evidence="12 13">S285</strain>
    </source>
</reference>
<feature type="transmembrane region" description="Helical" evidence="9">
    <location>
        <begin position="69"/>
        <end position="90"/>
    </location>
</feature>
<evidence type="ECO:0000259" key="11">
    <source>
        <dbReference type="Pfam" id="PF16491"/>
    </source>
</evidence>
<evidence type="ECO:0000313" key="13">
    <source>
        <dbReference type="Proteomes" id="UP000193978"/>
    </source>
</evidence>
<dbReference type="KEGG" id="mbry:B1812_18645"/>
<dbReference type="InterPro" id="IPR032456">
    <property type="entry name" value="Peptidase_M48_N"/>
</dbReference>
<accession>A0A1W6MYW0</accession>
<gene>
    <name evidence="12" type="ORF">B1812_18645</name>
</gene>
<evidence type="ECO:0000256" key="5">
    <source>
        <dbReference type="ARBA" id="ARBA00023049"/>
    </source>
</evidence>
<feature type="domain" description="CAAX prenyl protease 1 N-terminal" evidence="11">
    <location>
        <begin position="26"/>
        <end position="203"/>
    </location>
</feature>
<sequence length="411" mass="45683">MNSLAVAICGAILLSAAFGVYLRLRQIAYVGDHRGETPPDFRDKVTAQEHRRAADYTVENAKISIAETLYSALVSLAWLLFWLAPLYWAIAAVTAPGLWRSLAITLSFAAIASLLDLPFSLARTFWLDARFGLNKQRLGGFLLDWIKSSALEFALGAPLLLGMFALLAAFPHNWWLFAYAGFMLFALAMTMVYPNFIAPLFNTFTPMPQDALRERLEALLSRCGFSAQNLYVMDASTRSTRGNAYFAGFGKTRRIVLFDTLIAKHSPDEIESILAHELGHFKFGHIKQSMALMAAVAFAGFAILYWALGPTGLASAFGFPFEPAIGFAIMLLAREPVMHVLTPIFSWRSRRAEFEADNFAKEMVGEGPMISALTRLTRDNLATLTPDRLYAMFYYSHPPAPERIAHLRDAA</sequence>
<feature type="transmembrane region" description="Helical" evidence="9">
    <location>
        <begin position="6"/>
        <end position="24"/>
    </location>
</feature>
<feature type="binding site" evidence="7">
    <location>
        <position position="353"/>
    </location>
    <ligand>
        <name>Zn(2+)</name>
        <dbReference type="ChEBI" id="CHEBI:29105"/>
        <note>catalytic</note>
    </ligand>
</feature>
<dbReference type="OrthoDB" id="15218at2"/>
<feature type="domain" description="Peptidase M48" evidence="10">
    <location>
        <begin position="208"/>
        <end position="409"/>
    </location>
</feature>
<dbReference type="InterPro" id="IPR027057">
    <property type="entry name" value="CAXX_Prtase_1"/>
</dbReference>
<protein>
    <submittedName>
        <fullName evidence="12">Peptidase M48</fullName>
    </submittedName>
</protein>
<evidence type="ECO:0000256" key="3">
    <source>
        <dbReference type="ARBA" id="ARBA00022801"/>
    </source>
</evidence>
<comment type="cofactor">
    <cofactor evidence="7 8">
        <name>Zn(2+)</name>
        <dbReference type="ChEBI" id="CHEBI:29105"/>
    </cofactor>
    <text evidence="7 8">Binds 1 zinc ion per subunit.</text>
</comment>
<dbReference type="GO" id="GO:0071586">
    <property type="term" value="P:CAAX-box protein processing"/>
    <property type="evidence" value="ECO:0007669"/>
    <property type="project" value="InterPro"/>
</dbReference>
<feature type="active site" description="Proton donor" evidence="6">
    <location>
        <position position="357"/>
    </location>
</feature>
<keyword evidence="9" id="KW-0812">Transmembrane</keyword>
<dbReference type="PANTHER" id="PTHR10120">
    <property type="entry name" value="CAAX PRENYL PROTEASE 1"/>
    <property type="match status" value="1"/>
</dbReference>
<evidence type="ECO:0000256" key="7">
    <source>
        <dbReference type="PIRSR" id="PIRSR627057-2"/>
    </source>
</evidence>
<evidence type="ECO:0000256" key="6">
    <source>
        <dbReference type="PIRSR" id="PIRSR627057-1"/>
    </source>
</evidence>
<evidence type="ECO:0000256" key="2">
    <source>
        <dbReference type="ARBA" id="ARBA00022723"/>
    </source>
</evidence>